<reference evidence="2 3" key="1">
    <citation type="submission" date="2021-04" db="EMBL/GenBank/DDBJ databases">
        <title>Draft genome sequence of Paenibacillus cisolokensis, LC2-13A.</title>
        <authorList>
            <person name="Uke A."/>
            <person name="Chhe C."/>
            <person name="Baramee S."/>
            <person name="Kosugi A."/>
        </authorList>
    </citation>
    <scope>NUCLEOTIDE SEQUENCE [LARGE SCALE GENOMIC DNA]</scope>
    <source>
        <strain evidence="2 3">LC2-13A</strain>
    </source>
</reference>
<keyword evidence="3" id="KW-1185">Reference proteome</keyword>
<evidence type="ECO:0000256" key="1">
    <source>
        <dbReference type="SAM" id="Coils"/>
    </source>
</evidence>
<protein>
    <recommendedName>
        <fullName evidence="4">CBM6 domain-containing protein</fullName>
    </recommendedName>
</protein>
<organism evidence="2 3">
    <name type="scientific">Paenibacillus cisolokensis</name>
    <dbReference type="NCBI Taxonomy" id="1658519"/>
    <lineage>
        <taxon>Bacteria</taxon>
        <taxon>Bacillati</taxon>
        <taxon>Bacillota</taxon>
        <taxon>Bacilli</taxon>
        <taxon>Bacillales</taxon>
        <taxon>Paenibacillaceae</taxon>
        <taxon>Paenibacillus</taxon>
    </lineage>
</organism>
<sequence>MTEDYYLQVKQKWEQAGYSDSQSFQAVIHPAELYAGSKKAELTPISQANGYDEQVVLWNELTPEINFTVNVPSDGLYQIQIDYFALPGKITPPERGIQINGEYQYFESRRIVFPRLWANESEQFQTDELGNEVFAKQVEVQRWQSAALTDASYLNNEPLTFYLKKGRNEIKLLYLREAMLIGRIRVESPEALPSYEDYLQRNGASDEIEALYTFEAEKSDLKSDSYIQAIASGDANVTPNRGSLITLNTLGGDSWKHGGQSVTWNINVEKTGYYELAFKYTQYFNINMPVFRKLLIDGQVPFREVAPYPFPYASDWENEVLSNDKGEPFKFYLTEGEHQLTLIADPSPYQRVIQTVRDVMEELNELNLEIKMATGNTQDVYRDWDITEQMPDITERLNGIAGKLREEYQYLRDLSGKIRIRPEIC</sequence>
<evidence type="ECO:0008006" key="4">
    <source>
        <dbReference type="Google" id="ProtNLM"/>
    </source>
</evidence>
<dbReference type="EMBL" id="BOVJ01000050">
    <property type="protein sequence ID" value="GIQ63009.1"/>
    <property type="molecule type" value="Genomic_DNA"/>
</dbReference>
<accession>A0ABQ4N477</accession>
<evidence type="ECO:0000313" key="2">
    <source>
        <dbReference type="EMBL" id="GIQ63009.1"/>
    </source>
</evidence>
<dbReference type="RefSeq" id="WP_213528329.1">
    <property type="nucleotide sequence ID" value="NZ_BOVJ01000050.1"/>
</dbReference>
<name>A0ABQ4N477_9BACL</name>
<feature type="coiled-coil region" evidence="1">
    <location>
        <begin position="349"/>
        <end position="376"/>
    </location>
</feature>
<comment type="caution">
    <text evidence="2">The sequence shown here is derived from an EMBL/GenBank/DDBJ whole genome shotgun (WGS) entry which is preliminary data.</text>
</comment>
<dbReference type="Gene3D" id="2.60.120.260">
    <property type="entry name" value="Galactose-binding domain-like"/>
    <property type="match status" value="2"/>
</dbReference>
<evidence type="ECO:0000313" key="3">
    <source>
        <dbReference type="Proteomes" id="UP000680304"/>
    </source>
</evidence>
<proteinExistence type="predicted"/>
<dbReference type="Proteomes" id="UP000680304">
    <property type="component" value="Unassembled WGS sequence"/>
</dbReference>
<keyword evidence="1" id="KW-0175">Coiled coil</keyword>
<gene>
    <name evidence="2" type="ORF">PACILC2_15770</name>
</gene>